<dbReference type="Pfam" id="PF21056">
    <property type="entry name" value="ZSWIM1-3_RNaseH-like"/>
    <property type="match status" value="1"/>
</dbReference>
<dbReference type="PANTHER" id="PTHR33936:SF25">
    <property type="entry name" value="C2H2-TYPE DOMAIN-CONTAINING PROTEIN"/>
    <property type="match status" value="1"/>
</dbReference>
<evidence type="ECO:0008006" key="6">
    <source>
        <dbReference type="Google" id="ProtNLM"/>
    </source>
</evidence>
<feature type="domain" description="SWIM-type" evidence="3">
    <location>
        <begin position="579"/>
        <end position="631"/>
    </location>
</feature>
<protein>
    <recommendedName>
        <fullName evidence="6">C2H2-type domain-containing protein</fullName>
    </recommendedName>
</protein>
<dbReference type="InterPro" id="IPR036236">
    <property type="entry name" value="Znf_C2H2_sf"/>
</dbReference>
<dbReference type="InterPro" id="IPR048324">
    <property type="entry name" value="ZSWIM1-3_RNaseH-like"/>
</dbReference>
<dbReference type="InParanoid" id="A0A5N4B2C7"/>
<name>A0A5N4B2C7_PHOPY</name>
<dbReference type="SUPFAM" id="SSF57667">
    <property type="entry name" value="beta-beta-alpha zinc fingers"/>
    <property type="match status" value="1"/>
</dbReference>
<feature type="domain" description="C2H2-type" evidence="2">
    <location>
        <begin position="12"/>
        <end position="40"/>
    </location>
</feature>
<dbReference type="Proteomes" id="UP000327044">
    <property type="component" value="Unassembled WGS sequence"/>
</dbReference>
<dbReference type="PANTHER" id="PTHR33936">
    <property type="entry name" value="PROTEIN CBG17840"/>
    <property type="match status" value="1"/>
</dbReference>
<dbReference type="SMART" id="SM00355">
    <property type="entry name" value="ZnF_C2H2"/>
    <property type="match status" value="2"/>
</dbReference>
<gene>
    <name evidence="4" type="ORF">PPYR_00686</name>
</gene>
<proteinExistence type="predicted"/>
<dbReference type="InterPro" id="IPR052797">
    <property type="entry name" value="RegFact_GeneExpr_CellDeath"/>
</dbReference>
<evidence type="ECO:0000259" key="3">
    <source>
        <dbReference type="PROSITE" id="PS50966"/>
    </source>
</evidence>
<dbReference type="GO" id="GO:0008270">
    <property type="term" value="F:zinc ion binding"/>
    <property type="evidence" value="ECO:0007669"/>
    <property type="project" value="UniProtKB-KW"/>
</dbReference>
<dbReference type="Gene3D" id="3.30.160.60">
    <property type="entry name" value="Classic Zinc Finger"/>
    <property type="match status" value="1"/>
</dbReference>
<dbReference type="InterPro" id="IPR013087">
    <property type="entry name" value="Znf_C2H2_type"/>
</dbReference>
<accession>A0A5N4B2C7</accession>
<dbReference type="PROSITE" id="PS50966">
    <property type="entry name" value="ZF_SWIM"/>
    <property type="match status" value="1"/>
</dbReference>
<dbReference type="AlphaFoldDB" id="A0A5N4B2C7"/>
<evidence type="ECO:0000259" key="2">
    <source>
        <dbReference type="PROSITE" id="PS50157"/>
    </source>
</evidence>
<keyword evidence="1" id="KW-0863">Zinc-finger</keyword>
<organism evidence="4 5">
    <name type="scientific">Photinus pyralis</name>
    <name type="common">Common eastern firefly</name>
    <name type="synonym">Lampyris pyralis</name>
    <dbReference type="NCBI Taxonomy" id="7054"/>
    <lineage>
        <taxon>Eukaryota</taxon>
        <taxon>Metazoa</taxon>
        <taxon>Ecdysozoa</taxon>
        <taxon>Arthropoda</taxon>
        <taxon>Hexapoda</taxon>
        <taxon>Insecta</taxon>
        <taxon>Pterygota</taxon>
        <taxon>Neoptera</taxon>
        <taxon>Endopterygota</taxon>
        <taxon>Coleoptera</taxon>
        <taxon>Polyphaga</taxon>
        <taxon>Elateriformia</taxon>
        <taxon>Elateroidea</taxon>
        <taxon>Lampyridae</taxon>
        <taxon>Lampyrinae</taxon>
        <taxon>Photinus</taxon>
    </lineage>
</organism>
<evidence type="ECO:0000256" key="1">
    <source>
        <dbReference type="PROSITE-ProRule" id="PRU00042"/>
    </source>
</evidence>
<dbReference type="OrthoDB" id="6751512at2759"/>
<reference evidence="4 5" key="1">
    <citation type="journal article" date="2018" name="Elife">
        <title>Firefly genomes illuminate parallel origins of bioluminescence in beetles.</title>
        <authorList>
            <person name="Fallon T.R."/>
            <person name="Lower S.E."/>
            <person name="Chang C.H."/>
            <person name="Bessho-Uehara M."/>
            <person name="Martin G.J."/>
            <person name="Bewick A.J."/>
            <person name="Behringer M."/>
            <person name="Debat H.J."/>
            <person name="Wong I."/>
            <person name="Day J.C."/>
            <person name="Suvorov A."/>
            <person name="Silva C.J."/>
            <person name="Stanger-Hall K.F."/>
            <person name="Hall D.W."/>
            <person name="Schmitz R.J."/>
            <person name="Nelson D.R."/>
            <person name="Lewis S.M."/>
            <person name="Shigenobu S."/>
            <person name="Bybee S.M."/>
            <person name="Larracuente A.M."/>
            <person name="Oba Y."/>
            <person name="Weng J.K."/>
        </authorList>
    </citation>
    <scope>NUCLEOTIDE SEQUENCE [LARGE SCALE GENOMIC DNA]</scope>
    <source>
        <strain evidence="4">1611_PpyrPB1</strain>
        <tissue evidence="4">Whole body</tissue>
    </source>
</reference>
<keyword evidence="1" id="KW-0479">Metal-binding</keyword>
<dbReference type="InterPro" id="IPR007527">
    <property type="entry name" value="Znf_SWIM"/>
</dbReference>
<dbReference type="PROSITE" id="PS00028">
    <property type="entry name" value="ZINC_FINGER_C2H2_1"/>
    <property type="match status" value="2"/>
</dbReference>
<sequence length="768" mass="88857">MSQNTKKLKKIFICTLCGKTFSKQCNLSRHIRNIHKSSEGGRKCTLICPLCSETFWKYTELDAHLKNAHSIKITEEQMIFDSKEHFQNWKQKLETDTQSGFRMSRSLSSKDFRLTDYLCHRSGKAVYSKIINRQRATKGKGPNGINCNCPARIITKQMADGSITVHFFGTHVGHTQDVGRLRLSHAERATIAAKLCQGIPPQQILKDIGDEFNPSKRISYTTLRDIHNIKHSFNVSSDIIFDKDDAESVDVLINQLNPLIEDSDENPILAYKPYGVEDLEIGTNNFFLIFMNQAQRELLNIYGNDILMIDSTHGTNPYKIQLTTLMVVDRRFEGFPVAFLWSITQTKKMFEHFFTAIKKIVPDIKPRYFMSVDTNTFYNAFVSVYGHIPSKLLCDWHTKKKLFENLTKISSAEKKEETKASLKSIINEVDVVTFETTLPTFTENLIKDPETEKYGTYFSKYANRPEQWALCFKKEFHRNTNLALENWHQELKHNASVGGKCQQRLDRSIQNVLECLRQKCLKLLIYVSHNEVPHKLYALRKRHELACLVLNQTDLQRESASTFLVTSKNKDTDPLLEFFKVTVVAQPEQCKCEFLCTECRKCLHMLSCTCHDYSVHYNMCKHIHLVCLKYFPMHDDIQPIRTFTDQNILDDQNYEHNTISNHLHSRKTITSSSELETLKRAAIENFHDLVSEISSVEAVSYLLTYLNTVRSEIHALQNNSVDNMVPEKSNNDNKNAEHQKRYLCKLKKNKRKRCPVPENNDCISNLLT</sequence>
<keyword evidence="5" id="KW-1185">Reference proteome</keyword>
<dbReference type="EMBL" id="VVIM01000001">
    <property type="protein sequence ID" value="KAB0803716.1"/>
    <property type="molecule type" value="Genomic_DNA"/>
</dbReference>
<dbReference type="PROSITE" id="PS50157">
    <property type="entry name" value="ZINC_FINGER_C2H2_2"/>
    <property type="match status" value="2"/>
</dbReference>
<feature type="domain" description="C2H2-type" evidence="2">
    <location>
        <begin position="46"/>
        <end position="70"/>
    </location>
</feature>
<evidence type="ECO:0000313" key="4">
    <source>
        <dbReference type="EMBL" id="KAB0803716.1"/>
    </source>
</evidence>
<evidence type="ECO:0000313" key="5">
    <source>
        <dbReference type="Proteomes" id="UP000327044"/>
    </source>
</evidence>
<comment type="caution">
    <text evidence="4">The sequence shown here is derived from an EMBL/GenBank/DDBJ whole genome shotgun (WGS) entry which is preliminary data.</text>
</comment>
<keyword evidence="1" id="KW-0862">Zinc</keyword>